<evidence type="ECO:0000256" key="2">
    <source>
        <dbReference type="ARBA" id="ARBA00004496"/>
    </source>
</evidence>
<dbReference type="PROSITE" id="PS01122">
    <property type="entry name" value="CASPASE_CYS"/>
    <property type="match status" value="1"/>
</dbReference>
<dbReference type="PRINTS" id="PR00376">
    <property type="entry name" value="IL1BCENZYME"/>
</dbReference>
<dbReference type="GO" id="GO:0006915">
    <property type="term" value="P:apoptotic process"/>
    <property type="evidence" value="ECO:0007669"/>
    <property type="project" value="UniProtKB-KW"/>
</dbReference>
<dbReference type="EC" id="3.4.22.61" evidence="14"/>
<feature type="domain" description="DED" evidence="18">
    <location>
        <begin position="95"/>
        <end position="164"/>
    </location>
</feature>
<keyword evidence="22" id="KW-1185">Reference proteome</keyword>
<keyword evidence="9" id="KW-0378">Hydrolase</keyword>
<name>A0A8C6WVT4_9GOBI</name>
<organism evidence="21 22">
    <name type="scientific">Neogobius melanostomus</name>
    <name type="common">round goby</name>
    <dbReference type="NCBI Taxonomy" id="47308"/>
    <lineage>
        <taxon>Eukaryota</taxon>
        <taxon>Metazoa</taxon>
        <taxon>Chordata</taxon>
        <taxon>Craniata</taxon>
        <taxon>Vertebrata</taxon>
        <taxon>Euteleostomi</taxon>
        <taxon>Actinopterygii</taxon>
        <taxon>Neopterygii</taxon>
        <taxon>Teleostei</taxon>
        <taxon>Neoteleostei</taxon>
        <taxon>Acanthomorphata</taxon>
        <taxon>Gobiaria</taxon>
        <taxon>Gobiiformes</taxon>
        <taxon>Gobioidei</taxon>
        <taxon>Gobiidae</taxon>
        <taxon>Benthophilinae</taxon>
        <taxon>Neogobiini</taxon>
        <taxon>Neogobius</taxon>
    </lineage>
</organism>
<dbReference type="PROSITE" id="PS50168">
    <property type="entry name" value="DED"/>
    <property type="match status" value="2"/>
</dbReference>
<dbReference type="GO" id="GO:0004197">
    <property type="term" value="F:cysteine-type endopeptidase activity"/>
    <property type="evidence" value="ECO:0007669"/>
    <property type="project" value="InterPro"/>
</dbReference>
<protein>
    <recommendedName>
        <fullName evidence="15">Caspase-8</fullName>
        <ecNumber evidence="14">3.4.22.61</ecNumber>
    </recommendedName>
</protein>
<evidence type="ECO:0000313" key="21">
    <source>
        <dbReference type="Ensembl" id="ENSNMLP00000035224.1"/>
    </source>
</evidence>
<dbReference type="InterPro" id="IPR002138">
    <property type="entry name" value="Pept_C14_p10"/>
</dbReference>
<dbReference type="GO" id="GO:0043065">
    <property type="term" value="P:positive regulation of apoptotic process"/>
    <property type="evidence" value="ECO:0007669"/>
    <property type="project" value="UniProtKB-ARBA"/>
</dbReference>
<evidence type="ECO:0000256" key="12">
    <source>
        <dbReference type="ARBA" id="ARBA00023242"/>
    </source>
</evidence>
<evidence type="ECO:0000259" key="18">
    <source>
        <dbReference type="PROSITE" id="PS50168"/>
    </source>
</evidence>
<dbReference type="PROSITE" id="PS50208">
    <property type="entry name" value="CASPASE_P20"/>
    <property type="match status" value="1"/>
</dbReference>
<dbReference type="InterPro" id="IPR001309">
    <property type="entry name" value="Pept_C14_p20"/>
</dbReference>
<feature type="domain" description="Caspase family p20" evidence="20">
    <location>
        <begin position="240"/>
        <end position="362"/>
    </location>
</feature>
<keyword evidence="4" id="KW-0963">Cytoplasm</keyword>
<accession>A0A8C6WVT4</accession>
<dbReference type="GO" id="GO:0005634">
    <property type="term" value="C:nucleus"/>
    <property type="evidence" value="ECO:0007669"/>
    <property type="project" value="UniProtKB-SubCell"/>
</dbReference>
<evidence type="ECO:0000256" key="17">
    <source>
        <dbReference type="SAM" id="MobiDB-lite"/>
    </source>
</evidence>
<comment type="subcellular location">
    <subcellularLocation>
        <location evidence="2">Cytoplasm</location>
    </subcellularLocation>
    <subcellularLocation>
        <location evidence="1">Nucleus</location>
    </subcellularLocation>
</comment>
<dbReference type="FunFam" id="1.10.533.10:FF:000016">
    <property type="entry name" value="CASP8 and FADD-like apoptosis regulator"/>
    <property type="match status" value="1"/>
</dbReference>
<feature type="region of interest" description="Disordered" evidence="17">
    <location>
        <begin position="185"/>
        <end position="228"/>
    </location>
</feature>
<dbReference type="Pfam" id="PF01335">
    <property type="entry name" value="DED"/>
    <property type="match status" value="2"/>
</dbReference>
<keyword evidence="8" id="KW-0677">Repeat</keyword>
<dbReference type="InterPro" id="IPR011600">
    <property type="entry name" value="Pept_C14_caspase"/>
</dbReference>
<dbReference type="PANTHER" id="PTHR48169:SF7">
    <property type="entry name" value="CASPASE 10"/>
    <property type="match status" value="1"/>
</dbReference>
<keyword evidence="7" id="KW-0053">Apoptosis</keyword>
<dbReference type="Ensembl" id="ENSNMLT00000039230.1">
    <property type="protein sequence ID" value="ENSNMLP00000035224.1"/>
    <property type="gene ID" value="ENSNMLG00000021861.1"/>
</dbReference>
<dbReference type="SUPFAM" id="SSF47986">
    <property type="entry name" value="DEATH domain"/>
    <property type="match status" value="2"/>
</dbReference>
<evidence type="ECO:0000256" key="3">
    <source>
        <dbReference type="ARBA" id="ARBA00010134"/>
    </source>
</evidence>
<feature type="compositionally biased region" description="Polar residues" evidence="17">
    <location>
        <begin position="186"/>
        <end position="209"/>
    </location>
</feature>
<comment type="catalytic activity">
    <reaction evidence="13">
        <text>Strict requirement for Asp at position P1 and has a preferred cleavage sequence of (Leu/Asp/Val)-Glu-Thr-Asp-|-(Gly/Ser/Ala).</text>
        <dbReference type="EC" id="3.4.22.61"/>
    </reaction>
</comment>
<dbReference type="Gene3D" id="3.40.50.1460">
    <property type="match status" value="1"/>
</dbReference>
<dbReference type="SMART" id="SM00115">
    <property type="entry name" value="CASc"/>
    <property type="match status" value="1"/>
</dbReference>
<dbReference type="AlphaFoldDB" id="A0A8C6WVT4"/>
<dbReference type="Proteomes" id="UP000694523">
    <property type="component" value="Unplaced"/>
</dbReference>
<dbReference type="Gene3D" id="1.10.533.10">
    <property type="entry name" value="Death Domain, Fas"/>
    <property type="match status" value="2"/>
</dbReference>
<dbReference type="PROSITE" id="PS50207">
    <property type="entry name" value="CASPASE_P10"/>
    <property type="match status" value="1"/>
</dbReference>
<dbReference type="InterPro" id="IPR011029">
    <property type="entry name" value="DEATH-like_dom_sf"/>
</dbReference>
<dbReference type="InterPro" id="IPR029030">
    <property type="entry name" value="Caspase-like_dom_sf"/>
</dbReference>
<evidence type="ECO:0000256" key="4">
    <source>
        <dbReference type="ARBA" id="ARBA00022490"/>
    </source>
</evidence>
<evidence type="ECO:0000259" key="19">
    <source>
        <dbReference type="PROSITE" id="PS50207"/>
    </source>
</evidence>
<dbReference type="GO" id="GO:0032991">
    <property type="term" value="C:protein-containing complex"/>
    <property type="evidence" value="ECO:0007669"/>
    <property type="project" value="UniProtKB-ARBA"/>
</dbReference>
<dbReference type="GO" id="GO:0051604">
    <property type="term" value="P:protein maturation"/>
    <property type="evidence" value="ECO:0007669"/>
    <property type="project" value="UniProtKB-ARBA"/>
</dbReference>
<feature type="domain" description="Caspase family p10" evidence="19">
    <location>
        <begin position="391"/>
        <end position="480"/>
    </location>
</feature>
<evidence type="ECO:0000256" key="11">
    <source>
        <dbReference type="ARBA" id="ARBA00023145"/>
    </source>
</evidence>
<evidence type="ECO:0000256" key="1">
    <source>
        <dbReference type="ARBA" id="ARBA00004123"/>
    </source>
</evidence>
<evidence type="ECO:0000256" key="8">
    <source>
        <dbReference type="ARBA" id="ARBA00022737"/>
    </source>
</evidence>
<keyword evidence="12" id="KW-0539">Nucleus</keyword>
<dbReference type="GO" id="GO:0005737">
    <property type="term" value="C:cytoplasm"/>
    <property type="evidence" value="ECO:0007669"/>
    <property type="project" value="UniProtKB-SubCell"/>
</dbReference>
<evidence type="ECO:0000256" key="5">
    <source>
        <dbReference type="ARBA" id="ARBA00022553"/>
    </source>
</evidence>
<evidence type="ECO:0000256" key="14">
    <source>
        <dbReference type="ARBA" id="ARBA00066479"/>
    </source>
</evidence>
<proteinExistence type="inferred from homology"/>
<evidence type="ECO:0000256" key="13">
    <source>
        <dbReference type="ARBA" id="ARBA00051626"/>
    </source>
</evidence>
<dbReference type="Pfam" id="PF00656">
    <property type="entry name" value="Peptidase_C14"/>
    <property type="match status" value="1"/>
</dbReference>
<dbReference type="GO" id="GO:0005886">
    <property type="term" value="C:plasma membrane"/>
    <property type="evidence" value="ECO:0007669"/>
    <property type="project" value="UniProtKB-ARBA"/>
</dbReference>
<evidence type="ECO:0000256" key="9">
    <source>
        <dbReference type="ARBA" id="ARBA00022801"/>
    </source>
</evidence>
<dbReference type="CDD" id="cd00032">
    <property type="entry name" value="CASc"/>
    <property type="match status" value="1"/>
</dbReference>
<feature type="domain" description="DED" evidence="18">
    <location>
        <begin position="3"/>
        <end position="79"/>
    </location>
</feature>
<dbReference type="PANTHER" id="PTHR48169">
    <property type="entry name" value="DED DOMAIN-CONTAINING PROTEIN"/>
    <property type="match status" value="1"/>
</dbReference>
<keyword evidence="10" id="KW-0788">Thiol protease</keyword>
<evidence type="ECO:0000259" key="20">
    <source>
        <dbReference type="PROSITE" id="PS50208"/>
    </source>
</evidence>
<evidence type="ECO:0000256" key="7">
    <source>
        <dbReference type="ARBA" id="ARBA00022703"/>
    </source>
</evidence>
<keyword evidence="6" id="KW-0645">Protease</keyword>
<dbReference type="InterPro" id="IPR015917">
    <property type="entry name" value="Pept_C14A"/>
</dbReference>
<dbReference type="CDD" id="cd08334">
    <property type="entry name" value="DED_Caspase_8_10_r2"/>
    <property type="match status" value="1"/>
</dbReference>
<reference evidence="21" key="1">
    <citation type="submission" date="2025-08" db="UniProtKB">
        <authorList>
            <consortium name="Ensembl"/>
        </authorList>
    </citation>
    <scope>IDENTIFICATION</scope>
</reference>
<keyword evidence="5" id="KW-0597">Phosphoprotein</keyword>
<dbReference type="GO" id="GO:0006508">
    <property type="term" value="P:proteolysis"/>
    <property type="evidence" value="ECO:0007669"/>
    <property type="project" value="UniProtKB-KW"/>
</dbReference>
<evidence type="ECO:0000256" key="6">
    <source>
        <dbReference type="ARBA" id="ARBA00022670"/>
    </source>
</evidence>
<dbReference type="InterPro" id="IPR033139">
    <property type="entry name" value="Caspase_cys_AS"/>
</dbReference>
<dbReference type="CDD" id="cd08792">
    <property type="entry name" value="DED_Caspase_8_10_r1"/>
    <property type="match status" value="1"/>
</dbReference>
<evidence type="ECO:0000313" key="22">
    <source>
        <dbReference type="Proteomes" id="UP000694523"/>
    </source>
</evidence>
<evidence type="ECO:0000256" key="10">
    <source>
        <dbReference type="ARBA" id="ARBA00022807"/>
    </source>
</evidence>
<dbReference type="FunFam" id="3.40.50.1460:FF:000008">
    <property type="entry name" value="caspase-8 isoform X1"/>
    <property type="match status" value="1"/>
</dbReference>
<reference evidence="21" key="2">
    <citation type="submission" date="2025-09" db="UniProtKB">
        <authorList>
            <consortium name="Ensembl"/>
        </authorList>
    </citation>
    <scope>IDENTIFICATION</scope>
</reference>
<evidence type="ECO:0000256" key="15">
    <source>
        <dbReference type="ARBA" id="ARBA00068172"/>
    </source>
</evidence>
<dbReference type="SUPFAM" id="SSF52129">
    <property type="entry name" value="Caspase-like"/>
    <property type="match status" value="1"/>
</dbReference>
<sequence length="481" mass="54652">MPMDRLILSKVDEELETSEVNALCFLCRDVVNRKRLENVVDGKGLFVRLEERGLLDNAAFLSQLLQTIGRNDLVNLLRTDRCQYTETDANPLLSDYRVMLYELHDDITQENLEKMKFLLENKLGRAQTEKCGTSLDVFAAMEKKGLLSNANLNELYGILREFDLQLAETVHTFIERLQFRPPCPKSNINEQNTNPRLQPCLSVTESQPSYPGDNVFSDSEPSAKPSSVDETDFYSFTHKPHGLCVVINIEDFKQSRRRNGSHEDERALRETFTSLGFTVEMHKNLESAEMKRLLVEKGRRNFNNEDALVVCVLSHGLKDCVYGSDDVQVSLRDLTQPFTSLNAPSLAGKPKLFFIQACQGSGCQGGSLPYIPKPEEVKEPQHLEEDAGAVQGETVPWDADFLLGMATVPEYKSFRDTKRGSIYIQELCKQLNESAQSNKMDDLLTVLTRVNRNVSKGVYLKYKQIPEPKYTLTKKVVLRYE</sequence>
<comment type="similarity">
    <text evidence="3 16">Belongs to the peptidase C14A family.</text>
</comment>
<keyword evidence="11" id="KW-0865">Zymogen</keyword>
<evidence type="ECO:0000256" key="16">
    <source>
        <dbReference type="RuleBase" id="RU003971"/>
    </source>
</evidence>
<dbReference type="SMART" id="SM00031">
    <property type="entry name" value="DED"/>
    <property type="match status" value="2"/>
</dbReference>
<dbReference type="InterPro" id="IPR001875">
    <property type="entry name" value="DED_dom"/>
</dbReference>